<feature type="binding site" evidence="6">
    <location>
        <position position="185"/>
    </location>
    <ligand>
        <name>molybdate</name>
        <dbReference type="ChEBI" id="CHEBI:36264"/>
    </ligand>
</feature>
<dbReference type="PIRSF" id="PIRSF004846">
    <property type="entry name" value="ModA"/>
    <property type="match status" value="1"/>
</dbReference>
<dbReference type="AlphaFoldDB" id="A0A7J0BJP4"/>
<evidence type="ECO:0000256" key="4">
    <source>
        <dbReference type="ARBA" id="ARBA00022729"/>
    </source>
</evidence>
<feature type="binding site" evidence="6">
    <location>
        <position position="30"/>
    </location>
    <ligand>
        <name>molybdate</name>
        <dbReference type="ChEBI" id="CHEBI:36264"/>
    </ligand>
</feature>
<keyword evidence="9" id="KW-1185">Reference proteome</keyword>
<keyword evidence="4 7" id="KW-0732">Signal</keyword>
<keyword evidence="2 6" id="KW-0500">Molybdenum</keyword>
<sequence>MKRFIFTLVMTLGLVSSAYSAEIMVSAAASLTDAFTEIEARYEKLHPDTDVVMNFAASGPLYKQIEQGAPVDVFASANAKWMDKAVEQGFADKKNVTIFAQNSLVLAVPAGNPAKVGAVKDLSSAPVRMIAVGTPETVPAGQYAKAALVKLGMWDTLAPKFVYGESVRQVLDYLVRGEVDAAFVYGTDAAKGGAAVTTVAEIPLEKPVAYPAAVLNKAPNPSGAASFFSFLNGEEGREVLKKYGFKVQ</sequence>
<dbReference type="GO" id="GO:1901359">
    <property type="term" value="F:tungstate binding"/>
    <property type="evidence" value="ECO:0007669"/>
    <property type="project" value="UniProtKB-ARBA"/>
</dbReference>
<dbReference type="InterPro" id="IPR050682">
    <property type="entry name" value="ModA/WtpA"/>
</dbReference>
<dbReference type="Gene3D" id="3.40.190.10">
    <property type="entry name" value="Periplasmic binding protein-like II"/>
    <property type="match status" value="2"/>
</dbReference>
<evidence type="ECO:0000313" key="9">
    <source>
        <dbReference type="Proteomes" id="UP000503840"/>
    </source>
</evidence>
<dbReference type="FunFam" id="3.40.190.10:FF:000035">
    <property type="entry name" value="Molybdate ABC transporter substrate-binding protein"/>
    <property type="match status" value="1"/>
</dbReference>
<dbReference type="GO" id="GO:0030973">
    <property type="term" value="F:molybdate ion binding"/>
    <property type="evidence" value="ECO:0007669"/>
    <property type="project" value="TreeGrafter"/>
</dbReference>
<evidence type="ECO:0000256" key="7">
    <source>
        <dbReference type="SAM" id="SignalP"/>
    </source>
</evidence>
<evidence type="ECO:0000256" key="3">
    <source>
        <dbReference type="ARBA" id="ARBA00022723"/>
    </source>
</evidence>
<comment type="subunit">
    <text evidence="5">The complex is composed of two ATP-binding proteins (ModC), two transmembrane proteins (ModB) and a solute-binding protein (ModA).</text>
</comment>
<dbReference type="Pfam" id="PF13531">
    <property type="entry name" value="SBP_bac_11"/>
    <property type="match status" value="1"/>
</dbReference>
<feature type="binding site" evidence="6">
    <location>
        <position position="58"/>
    </location>
    <ligand>
        <name>molybdate</name>
        <dbReference type="ChEBI" id="CHEBI:36264"/>
    </ligand>
</feature>
<evidence type="ECO:0000313" key="8">
    <source>
        <dbReference type="EMBL" id="GFM33788.1"/>
    </source>
</evidence>
<protein>
    <submittedName>
        <fullName evidence="8">Molybdate ABC transporter substrate-binding protein</fullName>
    </submittedName>
</protein>
<evidence type="ECO:0000256" key="2">
    <source>
        <dbReference type="ARBA" id="ARBA00022505"/>
    </source>
</evidence>
<dbReference type="EMBL" id="BLVO01000013">
    <property type="protein sequence ID" value="GFM33788.1"/>
    <property type="molecule type" value="Genomic_DNA"/>
</dbReference>
<dbReference type="PANTHER" id="PTHR30632">
    <property type="entry name" value="MOLYBDATE-BINDING PERIPLASMIC PROTEIN"/>
    <property type="match status" value="1"/>
</dbReference>
<dbReference type="InterPro" id="IPR005950">
    <property type="entry name" value="ModA"/>
</dbReference>
<dbReference type="NCBIfam" id="TIGR01256">
    <property type="entry name" value="modA"/>
    <property type="match status" value="1"/>
</dbReference>
<dbReference type="PANTHER" id="PTHR30632:SF0">
    <property type="entry name" value="SULFATE-BINDING PROTEIN"/>
    <property type="match status" value="1"/>
</dbReference>
<name>A0A7J0BJP4_9BACT</name>
<reference evidence="8 9" key="1">
    <citation type="submission" date="2020-05" db="EMBL/GenBank/DDBJ databases">
        <title>Draft genome sequence of Desulfovibrio sp. strain HN2T.</title>
        <authorList>
            <person name="Ueno A."/>
            <person name="Tamazawa S."/>
            <person name="Tamamura S."/>
            <person name="Murakami T."/>
            <person name="Kiyama T."/>
            <person name="Inomata H."/>
            <person name="Amano Y."/>
            <person name="Miyakawa K."/>
            <person name="Tamaki H."/>
            <person name="Naganuma T."/>
            <person name="Kaneko K."/>
        </authorList>
    </citation>
    <scope>NUCLEOTIDE SEQUENCE [LARGE SCALE GENOMIC DNA]</scope>
    <source>
        <strain evidence="8 9">HN2</strain>
    </source>
</reference>
<feature type="binding site" evidence="6">
    <location>
        <position position="167"/>
    </location>
    <ligand>
        <name>molybdate</name>
        <dbReference type="ChEBI" id="CHEBI:36264"/>
    </ligand>
</feature>
<dbReference type="GO" id="GO:0015689">
    <property type="term" value="P:molybdate ion transport"/>
    <property type="evidence" value="ECO:0007669"/>
    <property type="project" value="InterPro"/>
</dbReference>
<keyword evidence="3 6" id="KW-0479">Metal-binding</keyword>
<evidence type="ECO:0000256" key="5">
    <source>
        <dbReference type="ARBA" id="ARBA00062515"/>
    </source>
</evidence>
<comment type="caution">
    <text evidence="8">The sequence shown here is derived from an EMBL/GenBank/DDBJ whole genome shotgun (WGS) entry which is preliminary data.</text>
</comment>
<accession>A0A7J0BJP4</accession>
<proteinExistence type="inferred from homology"/>
<feature type="chain" id="PRO_5029443102" evidence="7">
    <location>
        <begin position="22"/>
        <end position="248"/>
    </location>
</feature>
<organism evidence="8 9">
    <name type="scientific">Desulfovibrio subterraneus</name>
    <dbReference type="NCBI Taxonomy" id="2718620"/>
    <lineage>
        <taxon>Bacteria</taxon>
        <taxon>Pseudomonadati</taxon>
        <taxon>Thermodesulfobacteriota</taxon>
        <taxon>Desulfovibrionia</taxon>
        <taxon>Desulfovibrionales</taxon>
        <taxon>Desulfovibrionaceae</taxon>
        <taxon>Desulfovibrio</taxon>
    </lineage>
</organism>
<evidence type="ECO:0000256" key="1">
    <source>
        <dbReference type="ARBA" id="ARBA00009175"/>
    </source>
</evidence>
<dbReference type="GO" id="GO:0046872">
    <property type="term" value="F:metal ion binding"/>
    <property type="evidence" value="ECO:0007669"/>
    <property type="project" value="UniProtKB-KW"/>
</dbReference>
<comment type="similarity">
    <text evidence="1">Belongs to the bacterial solute-binding protein ModA family.</text>
</comment>
<dbReference type="SUPFAM" id="SSF53850">
    <property type="entry name" value="Periplasmic binding protein-like II"/>
    <property type="match status" value="1"/>
</dbReference>
<dbReference type="RefSeq" id="WP_174405423.1">
    <property type="nucleotide sequence ID" value="NZ_BLVO01000013.1"/>
</dbReference>
<dbReference type="Proteomes" id="UP000503840">
    <property type="component" value="Unassembled WGS sequence"/>
</dbReference>
<feature type="binding site" evidence="6">
    <location>
        <position position="140"/>
    </location>
    <ligand>
        <name>molybdate</name>
        <dbReference type="ChEBI" id="CHEBI:36264"/>
    </ligand>
</feature>
<evidence type="ECO:0000256" key="6">
    <source>
        <dbReference type="PIRSR" id="PIRSR004846-1"/>
    </source>
</evidence>
<gene>
    <name evidence="8" type="primary">modA_2</name>
    <name evidence="8" type="ORF">DSM101010T_21530</name>
</gene>
<feature type="signal peptide" evidence="7">
    <location>
        <begin position="1"/>
        <end position="21"/>
    </location>
</feature>